<dbReference type="Proteomes" id="UP000448292">
    <property type="component" value="Unassembled WGS sequence"/>
</dbReference>
<reference evidence="1 2" key="1">
    <citation type="submission" date="2018-06" db="EMBL/GenBank/DDBJ databases">
        <title>Complete genome of Desulfovibrio indonesiensis P37SLT.</title>
        <authorList>
            <person name="Crispim J.S."/>
            <person name="Vidigal P.M.P."/>
            <person name="Silva L.C.F."/>
            <person name="Laguardia C.N."/>
            <person name="Araujo L.C."/>
            <person name="Dias R.S."/>
            <person name="Sousa M.P."/>
            <person name="Paula S.O."/>
            <person name="Silva C."/>
        </authorList>
    </citation>
    <scope>NUCLEOTIDE SEQUENCE [LARGE SCALE GENOMIC DNA]</scope>
    <source>
        <strain evidence="1 2">P37SLT</strain>
    </source>
</reference>
<protein>
    <recommendedName>
        <fullName evidence="3">DUF4340 domain-containing protein</fullName>
    </recommendedName>
</protein>
<sequence>MRRLLILSAVAAAVWVLAVWLPGEEPERPGTGVSAPEQNASGERWIDFSDGAVDRVVIRNPAGDIELYKEAGEWFVNPPESGPVPARRGEAEALTAFLRGHPPMRRLDTAADDLRQYGLDNAERGISVFADGEAFTLVLGGLNPAADGIYAVAQGPSPADEHAEYSPAGEDVLLVDANYASRLAGGADRFFDLRALDMNREALASIRLEGLPDAREGSQLSSSWEIVFDQDNATRASFAWPGSLQGKDVSLMEADSYATRLLALEGTAFYEPDEANDVEQEPAFTIYVQRRGSQTPERLAFTIHRSADADPLDGDDATFVLEADRQTRPLVVAAEDMKGLMRTAFSMRERSITHFAAHAVYRIEAAYEQPGAGAKSATAVFLEGGWVLEGSGRELPEFGVPVWRMADLAYTAEPVEELPAGAKSSLEVRIFGEGLDEDGLALTWYEVPHGAGTLVAVGNDGGPYYPVGEIGRIIADEMIGQLFEEAVPAQSEDASAPADNASATSP</sequence>
<proteinExistence type="predicted"/>
<accession>A0A7M3MFC3</accession>
<keyword evidence="2" id="KW-1185">Reference proteome</keyword>
<dbReference type="RefSeq" id="WP_144302823.1">
    <property type="nucleotide sequence ID" value="NZ_QMIE01000006.1"/>
</dbReference>
<evidence type="ECO:0000313" key="1">
    <source>
        <dbReference type="EMBL" id="TVM17707.1"/>
    </source>
</evidence>
<evidence type="ECO:0008006" key="3">
    <source>
        <dbReference type="Google" id="ProtNLM"/>
    </source>
</evidence>
<organism evidence="1 2">
    <name type="scientific">Oceanidesulfovibrio indonesiensis</name>
    <dbReference type="NCBI Taxonomy" id="54767"/>
    <lineage>
        <taxon>Bacteria</taxon>
        <taxon>Pseudomonadati</taxon>
        <taxon>Thermodesulfobacteriota</taxon>
        <taxon>Desulfovibrionia</taxon>
        <taxon>Desulfovibrionales</taxon>
        <taxon>Desulfovibrionaceae</taxon>
        <taxon>Oceanidesulfovibrio</taxon>
    </lineage>
</organism>
<evidence type="ECO:0000313" key="2">
    <source>
        <dbReference type="Proteomes" id="UP000448292"/>
    </source>
</evidence>
<name>A0A7M3MFC3_9BACT</name>
<gene>
    <name evidence="1" type="ORF">DPQ33_08705</name>
</gene>
<dbReference type="OrthoDB" id="2657515at2"/>
<dbReference type="AlphaFoldDB" id="A0A7M3MFC3"/>
<comment type="caution">
    <text evidence="1">The sequence shown here is derived from an EMBL/GenBank/DDBJ whole genome shotgun (WGS) entry which is preliminary data.</text>
</comment>
<dbReference type="EMBL" id="QMIE01000006">
    <property type="protein sequence ID" value="TVM17707.1"/>
    <property type="molecule type" value="Genomic_DNA"/>
</dbReference>